<sequence length="267" mass="28915">MAQQGDQFEKRLNQQDEQFKARTEQQAQEFNQRMGMESQRMAQMEVNQQRMYDLRQRQLDNMGAINLAHLNPLMSTLARPYQKTLRTLGDKQNYLDQLKTDIQLQREGNPAGYNALLTAVAGVDNPSVSPKEGAIDRVAGIGGLGEQAKNYLSGKSGGVMTSEALQQLSDFAAAHQRDTDMERQAIHNKVYSAAKGFVNNPDMAGHMADAIAAGGVADETAPVISTEEAQQQVAGQPIATGGPDATPQDGKTYTGANGVTFTVKAAK</sequence>
<accession>A0A248KJ96</accession>
<evidence type="ECO:0000313" key="3">
    <source>
        <dbReference type="Proteomes" id="UP000197098"/>
    </source>
</evidence>
<name>A0A248KJ96_9ENTR</name>
<dbReference type="Proteomes" id="UP000197098">
    <property type="component" value="Chromosome"/>
</dbReference>
<proteinExistence type="predicted"/>
<feature type="region of interest" description="Disordered" evidence="1">
    <location>
        <begin position="1"/>
        <end position="29"/>
    </location>
</feature>
<protein>
    <submittedName>
        <fullName evidence="2">Uncharacterized protein</fullName>
    </submittedName>
</protein>
<evidence type="ECO:0000256" key="1">
    <source>
        <dbReference type="SAM" id="MobiDB-lite"/>
    </source>
</evidence>
<dbReference type="AlphaFoldDB" id="A0A248KJ96"/>
<gene>
    <name evidence="2" type="ORF">CEW81_18305</name>
</gene>
<organism evidence="2 3">
    <name type="scientific">Kluyvera genomosp. 3</name>
    <dbReference type="NCBI Taxonomy" id="2774055"/>
    <lineage>
        <taxon>Bacteria</taxon>
        <taxon>Pseudomonadati</taxon>
        <taxon>Pseudomonadota</taxon>
        <taxon>Gammaproteobacteria</taxon>
        <taxon>Enterobacterales</taxon>
        <taxon>Enterobacteriaceae</taxon>
        <taxon>Kluyvera</taxon>
    </lineage>
</organism>
<dbReference type="EMBL" id="CP022114">
    <property type="protein sequence ID" value="ASG63941.1"/>
    <property type="molecule type" value="Genomic_DNA"/>
</dbReference>
<reference evidence="2 3" key="1">
    <citation type="submission" date="2017-06" db="EMBL/GenBank/DDBJ databases">
        <title>Origin of plasmid-mediated fosfomycin resistance gene fosA3.</title>
        <authorList>
            <person name="Ito R."/>
            <person name="Pacey M.P."/>
            <person name="Doi Y."/>
        </authorList>
    </citation>
    <scope>NUCLEOTIDE SEQUENCE [LARGE SCALE GENOMIC DNA]</scope>
    <source>
        <strain evidence="2 3">YDC799</strain>
    </source>
</reference>
<feature type="compositionally biased region" description="Basic and acidic residues" evidence="1">
    <location>
        <begin position="7"/>
        <end position="23"/>
    </location>
</feature>
<evidence type="ECO:0000313" key="2">
    <source>
        <dbReference type="EMBL" id="ASG63941.1"/>
    </source>
</evidence>